<proteinExistence type="predicted"/>
<keyword evidence="3" id="KW-1185">Reference proteome</keyword>
<dbReference type="InterPro" id="IPR002109">
    <property type="entry name" value="Glutaredoxin"/>
</dbReference>
<protein>
    <submittedName>
        <fullName evidence="2">Glutaredoxin</fullName>
    </submittedName>
</protein>
<dbReference type="SUPFAM" id="SSF52833">
    <property type="entry name" value="Thioredoxin-like"/>
    <property type="match status" value="1"/>
</dbReference>
<dbReference type="Pfam" id="PF00462">
    <property type="entry name" value="Glutaredoxin"/>
    <property type="match status" value="1"/>
</dbReference>
<comment type="caution">
    <text evidence="2">The sequence shown here is derived from an EMBL/GenBank/DDBJ whole genome shotgun (WGS) entry which is preliminary data.</text>
</comment>
<reference evidence="2 3" key="1">
    <citation type="submission" date="2023-10" db="EMBL/GenBank/DDBJ databases">
        <title>179-bfca-hs.</title>
        <authorList>
            <person name="Miliotis G."/>
            <person name="Sengupta P."/>
            <person name="Hameed A."/>
            <person name="Chuvochina M."/>
            <person name="Mcdonagh F."/>
            <person name="Simpson A.C."/>
            <person name="Singh N.K."/>
            <person name="Rekha P.D."/>
            <person name="Raman K."/>
            <person name="Hugenholtz P."/>
            <person name="Venkateswaran K."/>
        </authorList>
    </citation>
    <scope>NUCLEOTIDE SEQUENCE [LARGE SCALE GENOMIC DNA]</scope>
    <source>
        <strain evidence="2 3">179-BFC-A-HS</strain>
    </source>
</reference>
<evidence type="ECO:0000313" key="3">
    <source>
        <dbReference type="Proteomes" id="UP001228376"/>
    </source>
</evidence>
<accession>A0ABU5CJE6</accession>
<dbReference type="Gene3D" id="3.40.30.10">
    <property type="entry name" value="Glutaredoxin"/>
    <property type="match status" value="1"/>
</dbReference>
<gene>
    <name evidence="2" type="ORF">P5G51_014875</name>
</gene>
<sequence>MTVYTTTTCPYCVMMKNFLEDNGLAFANTIILDTPGYKQQYVVGREEAIASSSLLSKYGYLVNSGSDA</sequence>
<evidence type="ECO:0000259" key="1">
    <source>
        <dbReference type="Pfam" id="PF00462"/>
    </source>
</evidence>
<dbReference type="InterPro" id="IPR036249">
    <property type="entry name" value="Thioredoxin-like_sf"/>
</dbReference>
<organism evidence="2 3">
    <name type="scientific">Tigheibacillus jepli</name>
    <dbReference type="NCBI Taxonomy" id="3035914"/>
    <lineage>
        <taxon>Bacteria</taxon>
        <taxon>Bacillati</taxon>
        <taxon>Bacillota</taxon>
        <taxon>Bacilli</taxon>
        <taxon>Bacillales</taxon>
        <taxon>Bacillaceae</taxon>
        <taxon>Tigheibacillus</taxon>
    </lineage>
</organism>
<dbReference type="EMBL" id="JAROCA020000002">
    <property type="protein sequence ID" value="MDY0406474.1"/>
    <property type="molecule type" value="Genomic_DNA"/>
</dbReference>
<name>A0ABU5CJE6_9BACI</name>
<evidence type="ECO:0000313" key="2">
    <source>
        <dbReference type="EMBL" id="MDY0406474.1"/>
    </source>
</evidence>
<feature type="domain" description="Glutaredoxin" evidence="1">
    <location>
        <begin position="2"/>
        <end position="40"/>
    </location>
</feature>
<dbReference type="Proteomes" id="UP001228376">
    <property type="component" value="Unassembled WGS sequence"/>
</dbReference>